<evidence type="ECO:0000256" key="1">
    <source>
        <dbReference type="ARBA" id="ARBA00004651"/>
    </source>
</evidence>
<feature type="transmembrane region" description="Helical" evidence="6">
    <location>
        <begin position="233"/>
        <end position="254"/>
    </location>
</feature>
<feature type="transmembrane region" description="Helical" evidence="6">
    <location>
        <begin position="158"/>
        <end position="178"/>
    </location>
</feature>
<keyword evidence="2" id="KW-1003">Cell membrane</keyword>
<evidence type="ECO:0000313" key="8">
    <source>
        <dbReference type="Proteomes" id="UP001645038"/>
    </source>
</evidence>
<organism evidence="7 8">
    <name type="scientific">Halomonas colorata</name>
    <dbReference type="NCBI Taxonomy" id="2742615"/>
    <lineage>
        <taxon>Bacteria</taxon>
        <taxon>Pseudomonadati</taxon>
        <taxon>Pseudomonadota</taxon>
        <taxon>Gammaproteobacteria</taxon>
        <taxon>Oceanospirillales</taxon>
        <taxon>Halomonadaceae</taxon>
        <taxon>Halomonas</taxon>
    </lineage>
</organism>
<keyword evidence="8" id="KW-1185">Reference proteome</keyword>
<keyword evidence="3 6" id="KW-0812">Transmembrane</keyword>
<gene>
    <name evidence="7" type="ORF">EI547_01705</name>
</gene>
<proteinExistence type="predicted"/>
<name>A0ABR9FU71_9GAMM</name>
<evidence type="ECO:0000313" key="7">
    <source>
        <dbReference type="EMBL" id="MBE0462174.1"/>
    </source>
</evidence>
<feature type="transmembrane region" description="Helical" evidence="6">
    <location>
        <begin position="125"/>
        <end position="146"/>
    </location>
</feature>
<sequence>MHVHDHTHAAQVALLDWLPLALIALITLAYLAAAYAQRHKAAGWSGWRSSFFTLGSLLLAIAVAPPLMAWAHHDLVGHMTLHLLIGMLAPLAWVLAAPITLLLRTLPQAGGRRVAALLQSRFVRFVSHPVSALILNIGGMYVLYLTPLYSASLDNQTLHYWIHVHFLVAGYLFCWAILAEPDVSPHRLSLRFRLGVLFASIATHSLLGKLMYGYAWPRGTDHSLEEIQAAAQLMYYGGDLAEVLLAVVLLTLWLRKPVERREGLFKSAERDISRVGVNT</sequence>
<dbReference type="Proteomes" id="UP001645038">
    <property type="component" value="Unassembled WGS sequence"/>
</dbReference>
<protein>
    <submittedName>
        <fullName evidence="7">Cytochrome c oxidase assembly protein</fullName>
    </submittedName>
</protein>
<dbReference type="EMBL" id="RRZB01000002">
    <property type="protein sequence ID" value="MBE0462174.1"/>
    <property type="molecule type" value="Genomic_DNA"/>
</dbReference>
<comment type="subcellular location">
    <subcellularLocation>
        <location evidence="1">Cell membrane</location>
        <topology evidence="1">Multi-pass membrane protein</topology>
    </subcellularLocation>
</comment>
<evidence type="ECO:0000256" key="2">
    <source>
        <dbReference type="ARBA" id="ARBA00022475"/>
    </source>
</evidence>
<comment type="caution">
    <text evidence="7">The sequence shown here is derived from an EMBL/GenBank/DDBJ whole genome shotgun (WGS) entry which is preliminary data.</text>
</comment>
<evidence type="ECO:0000256" key="3">
    <source>
        <dbReference type="ARBA" id="ARBA00022692"/>
    </source>
</evidence>
<dbReference type="Pfam" id="PF09678">
    <property type="entry name" value="Caa3_CtaG"/>
    <property type="match status" value="1"/>
</dbReference>
<feature type="transmembrane region" description="Helical" evidence="6">
    <location>
        <begin position="190"/>
        <end position="213"/>
    </location>
</feature>
<dbReference type="RefSeq" id="WP_192536691.1">
    <property type="nucleotide sequence ID" value="NZ_RRZB01000002.1"/>
</dbReference>
<keyword evidence="5 6" id="KW-0472">Membrane</keyword>
<reference evidence="7 8" key="1">
    <citation type="submission" date="2020-07" db="EMBL/GenBank/DDBJ databases">
        <title>Halophilic bacteria isolated from french cheeses.</title>
        <authorList>
            <person name="Kothe C.I."/>
            <person name="Farah-Kraiem B."/>
            <person name="Renault P."/>
            <person name="Dridi B."/>
        </authorList>
    </citation>
    <scope>NUCLEOTIDE SEQUENCE [LARGE SCALE GENOMIC DNA]</scope>
    <source>
        <strain evidence="7 8">FME20</strain>
    </source>
</reference>
<keyword evidence="4 6" id="KW-1133">Transmembrane helix</keyword>
<dbReference type="InterPro" id="IPR019108">
    <property type="entry name" value="Caa3_assmbl_CtaG-rel"/>
</dbReference>
<evidence type="ECO:0000256" key="4">
    <source>
        <dbReference type="ARBA" id="ARBA00022989"/>
    </source>
</evidence>
<evidence type="ECO:0000256" key="6">
    <source>
        <dbReference type="SAM" id="Phobius"/>
    </source>
</evidence>
<feature type="transmembrane region" description="Helical" evidence="6">
    <location>
        <begin position="17"/>
        <end position="37"/>
    </location>
</feature>
<feature type="transmembrane region" description="Helical" evidence="6">
    <location>
        <begin position="49"/>
        <end position="71"/>
    </location>
</feature>
<accession>A0ABR9FU71</accession>
<evidence type="ECO:0000256" key="5">
    <source>
        <dbReference type="ARBA" id="ARBA00023136"/>
    </source>
</evidence>
<feature type="transmembrane region" description="Helical" evidence="6">
    <location>
        <begin position="83"/>
        <end position="104"/>
    </location>
</feature>